<dbReference type="Gene3D" id="2.60.40.10">
    <property type="entry name" value="Immunoglobulins"/>
    <property type="match status" value="1"/>
</dbReference>
<dbReference type="AlphaFoldDB" id="A0A7G5XKV1"/>
<dbReference type="Proteomes" id="UP000515344">
    <property type="component" value="Chromosome"/>
</dbReference>
<protein>
    <submittedName>
        <fullName evidence="3">T9SS type A sorting domain-containing protein</fullName>
    </submittedName>
</protein>
<dbReference type="KEGG" id="lacs:H4075_07955"/>
<dbReference type="RefSeq" id="WP_182805731.1">
    <property type="nucleotide sequence ID" value="NZ_CP060007.1"/>
</dbReference>
<sequence>MKRFYLLVIFLDCFFFGQGQINFITTVFYNSSNNTITVQVGLRRENPQNCAGVIAIAEIDFEMQWSADVRLQSSQFIPSGGKLDIFTDNLSGSNADNGHPNPYPGTNGSRPSTIDGETYQTFDFHRSTNLCANTIQIECGQIVPLFSATFELTTPANANQYSFTYDNVTPANNSNYIVEFNNGTASPSNNKKEILFVTDKTKSISDLSGNNCNSDGTIKNTSTTSLVGNPAYTNTYGAILPAAINLFDVKRHGTQTILSWSTSAEELNKGFEIQRKINSQFETIGFIDSKATQGFSSQILNYTFTDDEQYPAKTVYYRLKLIGFNGQEVYSEVRVMRNAGKLQTLIYPNPSAGNLQIVLPQNTGANTIELTDYSGKRIRVWEKYNAPVLNIGNLPKGFFTFTITNLQTSERTVEKIIVQ</sequence>
<dbReference type="EMBL" id="CP060007">
    <property type="protein sequence ID" value="QNA46104.1"/>
    <property type="molecule type" value="Genomic_DNA"/>
</dbReference>
<dbReference type="InterPro" id="IPR013783">
    <property type="entry name" value="Ig-like_fold"/>
</dbReference>
<dbReference type="InterPro" id="IPR026444">
    <property type="entry name" value="Secre_tail"/>
</dbReference>
<name>A0A7G5XKV1_9BACT</name>
<dbReference type="Pfam" id="PF18962">
    <property type="entry name" value="Por_Secre_tail"/>
    <property type="match status" value="1"/>
</dbReference>
<feature type="domain" description="Secretion system C-terminal sorting" evidence="2">
    <location>
        <begin position="346"/>
        <end position="418"/>
    </location>
</feature>
<reference evidence="4" key="1">
    <citation type="submission" date="2020-08" db="EMBL/GenBank/DDBJ databases">
        <title>Lacibacter sp. S13-6-6 genome sequencing.</title>
        <authorList>
            <person name="Jin L."/>
        </authorList>
    </citation>
    <scope>NUCLEOTIDE SEQUENCE [LARGE SCALE GENOMIC DNA]</scope>
    <source>
        <strain evidence="4">S13-6-6</strain>
    </source>
</reference>
<accession>A0A7G5XKV1</accession>
<organism evidence="3 4">
    <name type="scientific">Lacibacter sediminis</name>
    <dbReference type="NCBI Taxonomy" id="2760713"/>
    <lineage>
        <taxon>Bacteria</taxon>
        <taxon>Pseudomonadati</taxon>
        <taxon>Bacteroidota</taxon>
        <taxon>Chitinophagia</taxon>
        <taxon>Chitinophagales</taxon>
        <taxon>Chitinophagaceae</taxon>
        <taxon>Lacibacter</taxon>
    </lineage>
</organism>
<gene>
    <name evidence="3" type="ORF">H4075_07955</name>
</gene>
<evidence type="ECO:0000313" key="4">
    <source>
        <dbReference type="Proteomes" id="UP000515344"/>
    </source>
</evidence>
<dbReference type="NCBIfam" id="TIGR04183">
    <property type="entry name" value="Por_Secre_tail"/>
    <property type="match status" value="1"/>
</dbReference>
<evidence type="ECO:0000313" key="3">
    <source>
        <dbReference type="EMBL" id="QNA46104.1"/>
    </source>
</evidence>
<evidence type="ECO:0000259" key="2">
    <source>
        <dbReference type="Pfam" id="PF18962"/>
    </source>
</evidence>
<keyword evidence="4" id="KW-1185">Reference proteome</keyword>
<evidence type="ECO:0000256" key="1">
    <source>
        <dbReference type="SAM" id="MobiDB-lite"/>
    </source>
</evidence>
<feature type="region of interest" description="Disordered" evidence="1">
    <location>
        <begin position="94"/>
        <end position="116"/>
    </location>
</feature>
<proteinExistence type="predicted"/>